<feature type="compositionally biased region" description="Basic and acidic residues" evidence="1">
    <location>
        <begin position="1"/>
        <end position="77"/>
    </location>
</feature>
<dbReference type="RefSeq" id="WP_116391638.1">
    <property type="nucleotide sequence ID" value="NZ_QUQO01000001.1"/>
</dbReference>
<reference evidence="2 3" key="1">
    <citation type="submission" date="2018-08" db="EMBL/GenBank/DDBJ databases">
        <title>Parvularcula sp. SM1705, isolated from surface water of the South Sea China.</title>
        <authorList>
            <person name="Sun L."/>
        </authorList>
    </citation>
    <scope>NUCLEOTIDE SEQUENCE [LARGE SCALE GENOMIC DNA]</scope>
    <source>
        <strain evidence="2 3">SM1705</strain>
    </source>
</reference>
<dbReference type="InParanoid" id="A0A371RHS0"/>
<protein>
    <submittedName>
        <fullName evidence="2">Uncharacterized protein</fullName>
    </submittedName>
</protein>
<accession>A0A371RHS0</accession>
<organism evidence="2 3">
    <name type="scientific">Parvularcula marina</name>
    <dbReference type="NCBI Taxonomy" id="2292771"/>
    <lineage>
        <taxon>Bacteria</taxon>
        <taxon>Pseudomonadati</taxon>
        <taxon>Pseudomonadota</taxon>
        <taxon>Alphaproteobacteria</taxon>
        <taxon>Parvularculales</taxon>
        <taxon>Parvularculaceae</taxon>
        <taxon>Parvularcula</taxon>
    </lineage>
</organism>
<feature type="region of interest" description="Disordered" evidence="1">
    <location>
        <begin position="1"/>
        <end position="136"/>
    </location>
</feature>
<proteinExistence type="predicted"/>
<dbReference type="Proteomes" id="UP000264589">
    <property type="component" value="Unassembled WGS sequence"/>
</dbReference>
<dbReference type="AlphaFoldDB" id="A0A371RHS0"/>
<evidence type="ECO:0000313" key="3">
    <source>
        <dbReference type="Proteomes" id="UP000264589"/>
    </source>
</evidence>
<evidence type="ECO:0000313" key="2">
    <source>
        <dbReference type="EMBL" id="RFB05007.1"/>
    </source>
</evidence>
<comment type="caution">
    <text evidence="2">The sequence shown here is derived from an EMBL/GenBank/DDBJ whole genome shotgun (WGS) entry which is preliminary data.</text>
</comment>
<dbReference type="OrthoDB" id="7619297at2"/>
<dbReference type="EMBL" id="QUQO01000001">
    <property type="protein sequence ID" value="RFB05007.1"/>
    <property type="molecule type" value="Genomic_DNA"/>
</dbReference>
<sequence>MSQDQDPQREDELSRQRGYGERPDQKFKPYAARQREPGFRKTEAEGKPAPDSGAFRDDGDLPPKKTVEDTLDRDRGLVTDPEDERTANKPDTFEADKGEMTTERSGDDPDPKGANEGHKRLEDAYSATDPGVTPKD</sequence>
<evidence type="ECO:0000256" key="1">
    <source>
        <dbReference type="SAM" id="MobiDB-lite"/>
    </source>
</evidence>
<name>A0A371RHS0_9PROT</name>
<keyword evidence="3" id="KW-1185">Reference proteome</keyword>
<gene>
    <name evidence="2" type="ORF">DX908_06710</name>
</gene>
<feature type="compositionally biased region" description="Basic and acidic residues" evidence="1">
    <location>
        <begin position="84"/>
        <end position="123"/>
    </location>
</feature>